<protein>
    <submittedName>
        <fullName evidence="4">DinB</fullName>
    </submittedName>
</protein>
<organism evidence="4 5">
    <name type="scientific">Nitratireductor basaltis</name>
    <dbReference type="NCBI Taxonomy" id="472175"/>
    <lineage>
        <taxon>Bacteria</taxon>
        <taxon>Pseudomonadati</taxon>
        <taxon>Pseudomonadota</taxon>
        <taxon>Alphaproteobacteria</taxon>
        <taxon>Hyphomicrobiales</taxon>
        <taxon>Phyllobacteriaceae</taxon>
        <taxon>Nitratireductor</taxon>
    </lineage>
</organism>
<evidence type="ECO:0000256" key="3">
    <source>
        <dbReference type="PIRSR" id="PIRSR607837-1"/>
    </source>
</evidence>
<evidence type="ECO:0000256" key="1">
    <source>
        <dbReference type="ARBA" id="ARBA00008635"/>
    </source>
</evidence>
<dbReference type="InterPro" id="IPR034660">
    <property type="entry name" value="DinB/YfiT-like"/>
</dbReference>
<dbReference type="eggNOG" id="COG2318">
    <property type="taxonomic scope" value="Bacteria"/>
</dbReference>
<dbReference type="OrthoDB" id="9807509at2"/>
<evidence type="ECO:0000313" key="4">
    <source>
        <dbReference type="EMBL" id="KFB10527.1"/>
    </source>
</evidence>
<dbReference type="PATRIC" id="fig|472175.3.peg.1572"/>
<dbReference type="PANTHER" id="PTHR37302">
    <property type="entry name" value="SLR1116 PROTEIN"/>
    <property type="match status" value="1"/>
</dbReference>
<dbReference type="PANTHER" id="PTHR37302:SF1">
    <property type="entry name" value="PROTEIN DINB"/>
    <property type="match status" value="1"/>
</dbReference>
<feature type="binding site" evidence="3">
    <location>
        <position position="48"/>
    </location>
    <ligand>
        <name>a divalent metal cation</name>
        <dbReference type="ChEBI" id="CHEBI:60240"/>
    </ligand>
</feature>
<dbReference type="GO" id="GO:0046872">
    <property type="term" value="F:metal ion binding"/>
    <property type="evidence" value="ECO:0007669"/>
    <property type="project" value="UniProtKB-KW"/>
</dbReference>
<comment type="similarity">
    <text evidence="1">Belongs to the DinB family.</text>
</comment>
<dbReference type="STRING" id="472175.EL18_01564"/>
<name>A0A084UC41_9HYPH</name>
<dbReference type="Gene3D" id="1.20.120.450">
    <property type="entry name" value="dinb family like domain"/>
    <property type="match status" value="1"/>
</dbReference>
<reference evidence="4 5" key="1">
    <citation type="submission" date="2014-05" db="EMBL/GenBank/DDBJ databases">
        <title>Draft Genome Sequence of Nitratireductor basaltis Strain UMTGB225, A Marine Bacterium Isolated from Green Barrel Tunicate.</title>
        <authorList>
            <person name="Gan H.Y."/>
        </authorList>
    </citation>
    <scope>NUCLEOTIDE SEQUENCE [LARGE SCALE GENOMIC DNA]</scope>
    <source>
        <strain evidence="4 5">UMTGB225</strain>
    </source>
</reference>
<evidence type="ECO:0000256" key="2">
    <source>
        <dbReference type="ARBA" id="ARBA00022723"/>
    </source>
</evidence>
<dbReference type="SUPFAM" id="SSF109854">
    <property type="entry name" value="DinB/YfiT-like putative metalloenzymes"/>
    <property type="match status" value="1"/>
</dbReference>
<sequence>MKRHFEMLAHYNRWANTVLYNAVETLDQDEFSRNVGAFFKSMCGTLNHILIADRVWLVRFTGAQETSGPLNAIPYPAFADLHEAREREDARIIRYVQGLEDAQLGQAITYRTISSPTQITQPLAPALTHFFNHQTHHRGQAHMILSVLGKEPPPMDLIFYLRTQEGMGKQ</sequence>
<keyword evidence="5" id="KW-1185">Reference proteome</keyword>
<dbReference type="AlphaFoldDB" id="A0A084UC41"/>
<dbReference type="EMBL" id="JMQM01000001">
    <property type="protein sequence ID" value="KFB10527.1"/>
    <property type="molecule type" value="Genomic_DNA"/>
</dbReference>
<dbReference type="Proteomes" id="UP000053675">
    <property type="component" value="Unassembled WGS sequence"/>
</dbReference>
<feature type="binding site" evidence="3">
    <location>
        <position position="133"/>
    </location>
    <ligand>
        <name>a divalent metal cation</name>
        <dbReference type="ChEBI" id="CHEBI:60240"/>
    </ligand>
</feature>
<feature type="binding site" evidence="3">
    <location>
        <position position="137"/>
    </location>
    <ligand>
        <name>a divalent metal cation</name>
        <dbReference type="ChEBI" id="CHEBI:60240"/>
    </ligand>
</feature>
<keyword evidence="2 3" id="KW-0479">Metal-binding</keyword>
<dbReference type="Pfam" id="PF05163">
    <property type="entry name" value="DinB"/>
    <property type="match status" value="1"/>
</dbReference>
<evidence type="ECO:0000313" key="5">
    <source>
        <dbReference type="Proteomes" id="UP000053675"/>
    </source>
</evidence>
<dbReference type="RefSeq" id="WP_036481462.1">
    <property type="nucleotide sequence ID" value="NZ_JMQM01000001.1"/>
</dbReference>
<dbReference type="InterPro" id="IPR007837">
    <property type="entry name" value="DinB"/>
</dbReference>
<accession>A0A084UC41</accession>
<comment type="caution">
    <text evidence="4">The sequence shown here is derived from an EMBL/GenBank/DDBJ whole genome shotgun (WGS) entry which is preliminary data.</text>
</comment>
<gene>
    <name evidence="4" type="ORF">EL18_01564</name>
</gene>
<proteinExistence type="inferred from homology"/>